<sequence>MKIQRLLAITMLLLSQRRISGPALADKFEVSIRTIYRDLETINSAGIPIVSYTGADGGYEIMEQFRIDRQIVTLDDLQSILTALKGVQSSLNDQDMDTLLTKVKALVAKSEQNRMEESGETLIFDTNLWHGGGLRDKSMLAALRQAAKNRTVVSFLYTNSEGIGEQRSVEPIGIAWKGYSWYLYAYCRLRNDYRTFRLSRIRELQVRLEQFKNRGVRLEELDAKWGTQEPGPTVQLVLRFRARVRVRVEEAFGQDAVEVQEDGSLQVTVSYPDSQWMYGMLLSYGPDVQVLEPTFVAEFIKSQAEQIYKCYEIAKS</sequence>
<reference evidence="4" key="1">
    <citation type="submission" date="2020-09" db="EMBL/GenBank/DDBJ databases">
        <title>Draft Genome Sequence of Paenibacillus sp. WST5.</title>
        <authorList>
            <person name="Bao Z."/>
        </authorList>
    </citation>
    <scope>NUCLEOTIDE SEQUENCE</scope>
    <source>
        <strain evidence="4">WST5</strain>
    </source>
</reference>
<evidence type="ECO:0000256" key="1">
    <source>
        <dbReference type="ARBA" id="ARBA00023015"/>
    </source>
</evidence>
<dbReference type="PANTHER" id="PTHR34580">
    <property type="match status" value="1"/>
</dbReference>
<dbReference type="InterPro" id="IPR036388">
    <property type="entry name" value="WH-like_DNA-bd_sf"/>
</dbReference>
<organism evidence="4 5">
    <name type="scientific">Paenibacillus sedimenti</name>
    <dbReference type="NCBI Taxonomy" id="2770274"/>
    <lineage>
        <taxon>Bacteria</taxon>
        <taxon>Bacillati</taxon>
        <taxon>Bacillota</taxon>
        <taxon>Bacilli</taxon>
        <taxon>Bacillales</taxon>
        <taxon>Paenibacillaceae</taxon>
        <taxon>Paenibacillus</taxon>
    </lineage>
</organism>
<dbReference type="Pfam" id="PF25583">
    <property type="entry name" value="WCX"/>
    <property type="match status" value="1"/>
</dbReference>
<dbReference type="PROSITE" id="PS52050">
    <property type="entry name" value="WYL"/>
    <property type="match status" value="1"/>
</dbReference>
<proteinExistence type="predicted"/>
<dbReference type="Pfam" id="PF13280">
    <property type="entry name" value="WYL"/>
    <property type="match status" value="1"/>
</dbReference>
<dbReference type="InterPro" id="IPR057727">
    <property type="entry name" value="WCX_dom"/>
</dbReference>
<gene>
    <name evidence="4" type="ORF">ICC18_18920</name>
</gene>
<protein>
    <submittedName>
        <fullName evidence="4">YafY family transcriptional regulator</fullName>
    </submittedName>
</protein>
<evidence type="ECO:0000256" key="2">
    <source>
        <dbReference type="ARBA" id="ARBA00023163"/>
    </source>
</evidence>
<dbReference type="InterPro" id="IPR028349">
    <property type="entry name" value="PafC-like"/>
</dbReference>
<accession>A0A926QL89</accession>
<name>A0A926QL89_9BACL</name>
<dbReference type="InterPro" id="IPR051534">
    <property type="entry name" value="CBASS_pafABC_assoc_protein"/>
</dbReference>
<evidence type="ECO:0000313" key="5">
    <source>
        <dbReference type="Proteomes" id="UP000650466"/>
    </source>
</evidence>
<dbReference type="InterPro" id="IPR036390">
    <property type="entry name" value="WH_DNA-bd_sf"/>
</dbReference>
<dbReference type="EMBL" id="JACVVD010000006">
    <property type="protein sequence ID" value="MBD0382194.1"/>
    <property type="molecule type" value="Genomic_DNA"/>
</dbReference>
<keyword evidence="2" id="KW-0804">Transcription</keyword>
<feature type="domain" description="HTH deoR-type" evidence="3">
    <location>
        <begin position="2"/>
        <end position="57"/>
    </location>
</feature>
<comment type="caution">
    <text evidence="4">The sequence shown here is derived from an EMBL/GenBank/DDBJ whole genome shotgun (WGS) entry which is preliminary data.</text>
</comment>
<dbReference type="Pfam" id="PF08279">
    <property type="entry name" value="HTH_11"/>
    <property type="match status" value="1"/>
</dbReference>
<dbReference type="InterPro" id="IPR026881">
    <property type="entry name" value="WYL_dom"/>
</dbReference>
<dbReference type="InterPro" id="IPR001034">
    <property type="entry name" value="DeoR_HTH"/>
</dbReference>
<keyword evidence="5" id="KW-1185">Reference proteome</keyword>
<dbReference type="AlphaFoldDB" id="A0A926QL89"/>
<evidence type="ECO:0000313" key="4">
    <source>
        <dbReference type="EMBL" id="MBD0382194.1"/>
    </source>
</evidence>
<dbReference type="Proteomes" id="UP000650466">
    <property type="component" value="Unassembled WGS sequence"/>
</dbReference>
<dbReference type="InterPro" id="IPR013196">
    <property type="entry name" value="HTH_11"/>
</dbReference>
<dbReference type="SUPFAM" id="SSF46785">
    <property type="entry name" value="Winged helix' DNA-binding domain"/>
    <property type="match status" value="1"/>
</dbReference>
<dbReference type="RefSeq" id="WP_188175969.1">
    <property type="nucleotide sequence ID" value="NZ_JACVVD010000006.1"/>
</dbReference>
<evidence type="ECO:0000259" key="3">
    <source>
        <dbReference type="PROSITE" id="PS51000"/>
    </source>
</evidence>
<keyword evidence="1" id="KW-0805">Transcription regulation</keyword>
<dbReference type="Gene3D" id="1.10.10.10">
    <property type="entry name" value="Winged helix-like DNA-binding domain superfamily/Winged helix DNA-binding domain"/>
    <property type="match status" value="1"/>
</dbReference>
<dbReference type="GO" id="GO:0003700">
    <property type="term" value="F:DNA-binding transcription factor activity"/>
    <property type="evidence" value="ECO:0007669"/>
    <property type="project" value="InterPro"/>
</dbReference>
<dbReference type="PROSITE" id="PS51000">
    <property type="entry name" value="HTH_DEOR_2"/>
    <property type="match status" value="1"/>
</dbReference>
<dbReference type="PIRSF" id="PIRSF016838">
    <property type="entry name" value="PafC"/>
    <property type="match status" value="1"/>
</dbReference>
<dbReference type="PANTHER" id="PTHR34580:SF8">
    <property type="entry name" value="WYL DOMAIN-CONTAINING PROTEIN"/>
    <property type="match status" value="1"/>
</dbReference>